<protein>
    <recommendedName>
        <fullName evidence="1">Transcription initiation factor IIE subunit alpha N-terminal domain-containing protein</fullName>
    </recommendedName>
</protein>
<organism evidence="2 3">
    <name type="scientific">Arachis hypogaea</name>
    <name type="common">Peanut</name>
    <dbReference type="NCBI Taxonomy" id="3818"/>
    <lineage>
        <taxon>Eukaryota</taxon>
        <taxon>Viridiplantae</taxon>
        <taxon>Streptophyta</taxon>
        <taxon>Embryophyta</taxon>
        <taxon>Tracheophyta</taxon>
        <taxon>Spermatophyta</taxon>
        <taxon>Magnoliopsida</taxon>
        <taxon>eudicotyledons</taxon>
        <taxon>Gunneridae</taxon>
        <taxon>Pentapetalae</taxon>
        <taxon>rosids</taxon>
        <taxon>fabids</taxon>
        <taxon>Fabales</taxon>
        <taxon>Fabaceae</taxon>
        <taxon>Papilionoideae</taxon>
        <taxon>50 kb inversion clade</taxon>
        <taxon>dalbergioids sensu lato</taxon>
        <taxon>Dalbergieae</taxon>
        <taxon>Pterocarpus clade</taxon>
        <taxon>Arachis</taxon>
    </lineage>
</organism>
<reference evidence="2 3" key="1">
    <citation type="submission" date="2019-01" db="EMBL/GenBank/DDBJ databases">
        <title>Sequencing of cultivated peanut Arachis hypogaea provides insights into genome evolution and oil improvement.</title>
        <authorList>
            <person name="Chen X."/>
        </authorList>
    </citation>
    <scope>NUCLEOTIDE SEQUENCE [LARGE SCALE GENOMIC DNA]</scope>
    <source>
        <strain evidence="3">cv. Fuhuasheng</strain>
        <tissue evidence="2">Leaves</tissue>
    </source>
</reference>
<keyword evidence="3" id="KW-1185">Reference proteome</keyword>
<dbReference type="InterPro" id="IPR039997">
    <property type="entry name" value="TFE"/>
</dbReference>
<comment type="caution">
    <text evidence="2">The sequence shown here is derived from an EMBL/GenBank/DDBJ whole genome shotgun (WGS) entry which is preliminary data.</text>
</comment>
<name>A0A445DEM1_ARAHY</name>
<dbReference type="GO" id="GO:0006367">
    <property type="term" value="P:transcription initiation at RNA polymerase II promoter"/>
    <property type="evidence" value="ECO:0007669"/>
    <property type="project" value="InterPro"/>
</dbReference>
<accession>A0A445DEM1</accession>
<evidence type="ECO:0000259" key="1">
    <source>
        <dbReference type="SMART" id="SM00531"/>
    </source>
</evidence>
<evidence type="ECO:0000313" key="3">
    <source>
        <dbReference type="Proteomes" id="UP000289738"/>
    </source>
</evidence>
<proteinExistence type="predicted"/>
<dbReference type="SMART" id="SM00531">
    <property type="entry name" value="TFIIE"/>
    <property type="match status" value="1"/>
</dbReference>
<gene>
    <name evidence="2" type="ORF">Ahy_A04g018803</name>
</gene>
<dbReference type="PANTHER" id="PTHR13097:SF7">
    <property type="entry name" value="GENERAL TRANSCRIPTION FACTOR IIE SUBUNIT 1"/>
    <property type="match status" value="1"/>
</dbReference>
<dbReference type="EMBL" id="SDMP01000004">
    <property type="protein sequence ID" value="RYR61613.1"/>
    <property type="molecule type" value="Genomic_DNA"/>
</dbReference>
<dbReference type="AlphaFoldDB" id="A0A445DEM1"/>
<dbReference type="Proteomes" id="UP000289738">
    <property type="component" value="Chromosome A04"/>
</dbReference>
<evidence type="ECO:0000313" key="2">
    <source>
        <dbReference type="EMBL" id="RYR61613.1"/>
    </source>
</evidence>
<feature type="domain" description="Transcription initiation factor IIE subunit alpha N-terminal" evidence="1">
    <location>
        <begin position="73"/>
        <end position="218"/>
    </location>
</feature>
<sequence length="263" mass="30149">MPLSFISSLPLIHSLQLISPLQETLLLLPSASFRSGSRSGLNLKVCGCRLFHCHCSSPRCHSSPHYIKQHRVATFNEVLASIRRAFYDDLTNKGDNQPKSGRSDNRGITVTAKGAKIFNAAVAATVDAQHPTKEGEEKVKLYTHSYCCLDYAHIYDVVRYRLHRMKHKLKDELDNKSIIQCFDALWLISFEDDDFHCESCNGKLEIKSDKRAAQDGGDVDDDARRRRREKLKDTLQKLEDPKEDPRLELSRKEWFEDKECLDI</sequence>
<dbReference type="STRING" id="3818.A0A445DEM1"/>
<dbReference type="GO" id="GO:0005673">
    <property type="term" value="C:transcription factor TFIIE complex"/>
    <property type="evidence" value="ECO:0007669"/>
    <property type="project" value="TreeGrafter"/>
</dbReference>
<dbReference type="InterPro" id="IPR002853">
    <property type="entry name" value="TFIIE_asu"/>
</dbReference>
<dbReference type="PANTHER" id="PTHR13097">
    <property type="entry name" value="TRANSCRIPTION INITIATION FACTOR IIE, ALPHA SUBUNIT"/>
    <property type="match status" value="1"/>
</dbReference>